<reference evidence="2" key="1">
    <citation type="submission" date="2019-10" db="EMBL/GenBank/DDBJ databases">
        <authorList>
            <consortium name="DOE Joint Genome Institute"/>
            <person name="Kuo A."/>
            <person name="Miyauchi S."/>
            <person name="Kiss E."/>
            <person name="Drula E."/>
            <person name="Kohler A."/>
            <person name="Sanchez-Garcia M."/>
            <person name="Andreopoulos B."/>
            <person name="Barry K.W."/>
            <person name="Bonito G."/>
            <person name="Buee M."/>
            <person name="Carver A."/>
            <person name="Chen C."/>
            <person name="Cichocki N."/>
            <person name="Clum A."/>
            <person name="Culley D."/>
            <person name="Crous P.W."/>
            <person name="Fauchery L."/>
            <person name="Girlanda M."/>
            <person name="Hayes R."/>
            <person name="Keri Z."/>
            <person name="LaButti K."/>
            <person name="Lipzen A."/>
            <person name="Lombard V."/>
            <person name="Magnuson J."/>
            <person name="Maillard F."/>
            <person name="Morin E."/>
            <person name="Murat C."/>
            <person name="Nolan M."/>
            <person name="Ohm R."/>
            <person name="Pangilinan J."/>
            <person name="Pereira M."/>
            <person name="Perotto S."/>
            <person name="Peter M."/>
            <person name="Riley R."/>
            <person name="Sitrit Y."/>
            <person name="Stielow B."/>
            <person name="Szollosi G."/>
            <person name="Zifcakova L."/>
            <person name="Stursova M."/>
            <person name="Spatafora J.W."/>
            <person name="Tedersoo L."/>
            <person name="Vaario L.-M."/>
            <person name="Yamada A."/>
            <person name="Yan M."/>
            <person name="Wang P."/>
            <person name="Xu J."/>
            <person name="Bruns T."/>
            <person name="Baldrian P."/>
            <person name="Vilgalys R."/>
            <person name="Henrissat B."/>
            <person name="Grigoriev I.V."/>
            <person name="Hibbett D."/>
            <person name="Nagy L.G."/>
            <person name="Martin F.M."/>
        </authorList>
    </citation>
    <scope>NUCLEOTIDE SEQUENCE</scope>
    <source>
        <strain evidence="2">Prilba</strain>
    </source>
</reference>
<dbReference type="OrthoDB" id="10556226at2759"/>
<protein>
    <submittedName>
        <fullName evidence="2">Uncharacterized protein</fullName>
    </submittedName>
</protein>
<gene>
    <name evidence="2" type="ORF">DFH94DRAFT_285192</name>
</gene>
<accession>A0A9P5JX58</accession>
<evidence type="ECO:0000313" key="2">
    <source>
        <dbReference type="EMBL" id="KAF8468056.1"/>
    </source>
</evidence>
<organism evidence="2 3">
    <name type="scientific">Russula ochroleuca</name>
    <dbReference type="NCBI Taxonomy" id="152965"/>
    <lineage>
        <taxon>Eukaryota</taxon>
        <taxon>Fungi</taxon>
        <taxon>Dikarya</taxon>
        <taxon>Basidiomycota</taxon>
        <taxon>Agaricomycotina</taxon>
        <taxon>Agaricomycetes</taxon>
        <taxon>Russulales</taxon>
        <taxon>Russulaceae</taxon>
        <taxon>Russula</taxon>
    </lineage>
</organism>
<dbReference type="EMBL" id="WHVB01000033">
    <property type="protein sequence ID" value="KAF8468056.1"/>
    <property type="molecule type" value="Genomic_DNA"/>
</dbReference>
<dbReference type="AlphaFoldDB" id="A0A9P5JX58"/>
<evidence type="ECO:0000256" key="1">
    <source>
        <dbReference type="SAM" id="MobiDB-lite"/>
    </source>
</evidence>
<name>A0A9P5JX58_9AGAM</name>
<evidence type="ECO:0000313" key="3">
    <source>
        <dbReference type="Proteomes" id="UP000759537"/>
    </source>
</evidence>
<sequence>MRPRRSLPRGTRSHSARRATGHVLSTRAYRGELCHPRALGSTTSTRHSLCPGGLSNLFRAVSFLRRIRVFPERELAFVFLTGRLEALNVALTSAKGKKRRLVAPNAWVRYMKKYIDMWPKGVDDLTQYVAIFLERPPASLPLKIYTRYACICLHASRSFTLTRCAPFCPAAFSIRARDDCAAHVRRRFVRLSRVRLSHLLPSLFLKTRCVHRVW</sequence>
<keyword evidence="3" id="KW-1185">Reference proteome</keyword>
<proteinExistence type="predicted"/>
<dbReference type="Proteomes" id="UP000759537">
    <property type="component" value="Unassembled WGS sequence"/>
</dbReference>
<comment type="caution">
    <text evidence="2">The sequence shown here is derived from an EMBL/GenBank/DDBJ whole genome shotgun (WGS) entry which is preliminary data.</text>
</comment>
<reference evidence="2" key="2">
    <citation type="journal article" date="2020" name="Nat. Commun.">
        <title>Large-scale genome sequencing of mycorrhizal fungi provides insights into the early evolution of symbiotic traits.</title>
        <authorList>
            <person name="Miyauchi S."/>
            <person name="Kiss E."/>
            <person name="Kuo A."/>
            <person name="Drula E."/>
            <person name="Kohler A."/>
            <person name="Sanchez-Garcia M."/>
            <person name="Morin E."/>
            <person name="Andreopoulos B."/>
            <person name="Barry K.W."/>
            <person name="Bonito G."/>
            <person name="Buee M."/>
            <person name="Carver A."/>
            <person name="Chen C."/>
            <person name="Cichocki N."/>
            <person name="Clum A."/>
            <person name="Culley D."/>
            <person name="Crous P.W."/>
            <person name="Fauchery L."/>
            <person name="Girlanda M."/>
            <person name="Hayes R.D."/>
            <person name="Keri Z."/>
            <person name="LaButti K."/>
            <person name="Lipzen A."/>
            <person name="Lombard V."/>
            <person name="Magnuson J."/>
            <person name="Maillard F."/>
            <person name="Murat C."/>
            <person name="Nolan M."/>
            <person name="Ohm R.A."/>
            <person name="Pangilinan J."/>
            <person name="Pereira M.F."/>
            <person name="Perotto S."/>
            <person name="Peter M."/>
            <person name="Pfister S."/>
            <person name="Riley R."/>
            <person name="Sitrit Y."/>
            <person name="Stielow J.B."/>
            <person name="Szollosi G."/>
            <person name="Zifcakova L."/>
            <person name="Stursova M."/>
            <person name="Spatafora J.W."/>
            <person name="Tedersoo L."/>
            <person name="Vaario L.M."/>
            <person name="Yamada A."/>
            <person name="Yan M."/>
            <person name="Wang P."/>
            <person name="Xu J."/>
            <person name="Bruns T."/>
            <person name="Baldrian P."/>
            <person name="Vilgalys R."/>
            <person name="Dunand C."/>
            <person name="Henrissat B."/>
            <person name="Grigoriev I.V."/>
            <person name="Hibbett D."/>
            <person name="Nagy L.G."/>
            <person name="Martin F.M."/>
        </authorList>
    </citation>
    <scope>NUCLEOTIDE SEQUENCE</scope>
    <source>
        <strain evidence="2">Prilba</strain>
    </source>
</reference>
<feature type="region of interest" description="Disordered" evidence="1">
    <location>
        <begin position="1"/>
        <end position="21"/>
    </location>
</feature>
<feature type="compositionally biased region" description="Basic residues" evidence="1">
    <location>
        <begin position="1"/>
        <end position="20"/>
    </location>
</feature>